<comment type="caution">
    <text evidence="10">The sequence shown here is derived from an EMBL/GenBank/DDBJ whole genome shotgun (WGS) entry which is preliminary data.</text>
</comment>
<reference evidence="10" key="1">
    <citation type="submission" date="2013-04" db="EMBL/GenBank/DDBJ databases">
        <title>The genome sequencing project of 58 acetic acid bacteria.</title>
        <authorList>
            <person name="Okamoto-Kainuma A."/>
            <person name="Ishikawa M."/>
            <person name="Umino S."/>
            <person name="Koizumi Y."/>
            <person name="Shiwa Y."/>
            <person name="Yoshikawa H."/>
            <person name="Matsutani M."/>
            <person name="Matsushita K."/>
        </authorList>
    </citation>
    <scope>NUCLEOTIDE SEQUENCE</scope>
    <source>
        <strain evidence="10">DSM 15669</strain>
    </source>
</reference>
<comment type="cofactor">
    <cofactor evidence="1">
        <name>[4Fe-4S] cluster</name>
        <dbReference type="ChEBI" id="CHEBI:49883"/>
    </cofactor>
</comment>
<evidence type="ECO:0000259" key="9">
    <source>
        <dbReference type="Pfam" id="PF01058"/>
    </source>
</evidence>
<dbReference type="EMBL" id="BAQD01000005">
    <property type="protein sequence ID" value="GBQ05581.1"/>
    <property type="molecule type" value="Genomic_DNA"/>
</dbReference>
<keyword evidence="8" id="KW-0472">Membrane</keyword>
<sequence length="129" mass="13384">MIRLYALETGSCEGCAMEIAALNGSTIPLEGSGFQLVEGPEEADWLLVTGAVTRSSASDLVEAWQAMPAGKSMVAVGACALDGGPFQADYATLGGLEKISRVYRTIPGCPPSPRDIFQALVALADEGFS</sequence>
<evidence type="ECO:0000256" key="5">
    <source>
        <dbReference type="ARBA" id="ARBA00022723"/>
    </source>
</evidence>
<gene>
    <name evidence="10" type="ORF">AA15669_0526</name>
</gene>
<keyword evidence="7" id="KW-0411">Iron-sulfur</keyword>
<evidence type="ECO:0000256" key="2">
    <source>
        <dbReference type="ARBA" id="ARBA00009173"/>
    </source>
</evidence>
<dbReference type="SUPFAM" id="SSF56770">
    <property type="entry name" value="HydA/Nqo6-like"/>
    <property type="match status" value="1"/>
</dbReference>
<evidence type="ECO:0000256" key="8">
    <source>
        <dbReference type="ARBA" id="ARBA00023136"/>
    </source>
</evidence>
<keyword evidence="11" id="KW-1185">Reference proteome</keyword>
<dbReference type="PANTHER" id="PTHR42989">
    <property type="entry name" value="HYDROGENASE-4 COMPONENT I"/>
    <property type="match status" value="1"/>
</dbReference>
<protein>
    <submittedName>
        <fullName evidence="10">NADH-ubiquinone oxidoreductase 20 kDa subunit</fullName>
    </submittedName>
</protein>
<evidence type="ECO:0000256" key="3">
    <source>
        <dbReference type="ARBA" id="ARBA00022475"/>
    </source>
</evidence>
<dbReference type="Proteomes" id="UP001062901">
    <property type="component" value="Unassembled WGS sequence"/>
</dbReference>
<name>A0ABQ0NXF1_9PROT</name>
<dbReference type="Pfam" id="PF01058">
    <property type="entry name" value="Oxidored_q6"/>
    <property type="match status" value="1"/>
</dbReference>
<accession>A0ABQ0NXF1</accession>
<dbReference type="InterPro" id="IPR052375">
    <property type="entry name" value="Complex_I_20kDa-like"/>
</dbReference>
<proteinExistence type="inferred from homology"/>
<keyword evidence="6" id="KW-0408">Iron</keyword>
<dbReference type="Gene3D" id="3.40.50.12280">
    <property type="match status" value="1"/>
</dbReference>
<evidence type="ECO:0000256" key="7">
    <source>
        <dbReference type="ARBA" id="ARBA00023014"/>
    </source>
</evidence>
<evidence type="ECO:0000256" key="1">
    <source>
        <dbReference type="ARBA" id="ARBA00001966"/>
    </source>
</evidence>
<feature type="domain" description="NADH:ubiquinone oxidoreductase-like 20kDa subunit" evidence="9">
    <location>
        <begin position="12"/>
        <end position="123"/>
    </location>
</feature>
<keyword evidence="4" id="KW-0004">4Fe-4S</keyword>
<keyword evidence="3" id="KW-1003">Cell membrane</keyword>
<evidence type="ECO:0000256" key="6">
    <source>
        <dbReference type="ARBA" id="ARBA00023004"/>
    </source>
</evidence>
<organism evidence="10 11">
    <name type="scientific">Saccharibacter floricola DSM 15669</name>
    <dbReference type="NCBI Taxonomy" id="1123227"/>
    <lineage>
        <taxon>Bacteria</taxon>
        <taxon>Pseudomonadati</taxon>
        <taxon>Pseudomonadota</taxon>
        <taxon>Alphaproteobacteria</taxon>
        <taxon>Acetobacterales</taxon>
        <taxon>Acetobacteraceae</taxon>
        <taxon>Saccharibacter</taxon>
    </lineage>
</organism>
<evidence type="ECO:0000256" key="4">
    <source>
        <dbReference type="ARBA" id="ARBA00022485"/>
    </source>
</evidence>
<keyword evidence="5" id="KW-0479">Metal-binding</keyword>
<dbReference type="PANTHER" id="PTHR42989:SF1">
    <property type="entry name" value="FORMATE HYDROGENLYASE SUBUNIT 7-RELATED"/>
    <property type="match status" value="1"/>
</dbReference>
<dbReference type="InterPro" id="IPR006137">
    <property type="entry name" value="NADH_UbQ_OxRdtase-like_20kDa"/>
</dbReference>
<evidence type="ECO:0000313" key="11">
    <source>
        <dbReference type="Proteomes" id="UP001062901"/>
    </source>
</evidence>
<evidence type="ECO:0000313" key="10">
    <source>
        <dbReference type="EMBL" id="GBQ05581.1"/>
    </source>
</evidence>
<comment type="similarity">
    <text evidence="2">Belongs to the complex I 20 kDa subunit family.</text>
</comment>